<evidence type="ECO:0000256" key="1">
    <source>
        <dbReference type="PIRSR" id="PIRSR007531-1"/>
    </source>
</evidence>
<keyword evidence="3" id="KW-0808">Transferase</keyword>
<evidence type="ECO:0000313" key="4">
    <source>
        <dbReference type="Proteomes" id="UP000323608"/>
    </source>
</evidence>
<dbReference type="Proteomes" id="UP000323608">
    <property type="component" value="Unassembled WGS sequence"/>
</dbReference>
<feature type="binding site" evidence="2">
    <location>
        <begin position="17"/>
        <end position="24"/>
    </location>
    <ligand>
        <name>ATP</name>
        <dbReference type="ChEBI" id="CHEBI:30616"/>
    </ligand>
</feature>
<protein>
    <submittedName>
        <fullName evidence="3">Chloramphenicol phosphotransferase</fullName>
    </submittedName>
</protein>
<dbReference type="RefSeq" id="WP_149637004.1">
    <property type="nucleotide sequence ID" value="NZ_VNIP01000011.1"/>
</dbReference>
<accession>A0A5B0VUB3</accession>
<dbReference type="Pfam" id="PF07931">
    <property type="entry name" value="CPT"/>
    <property type="match status" value="1"/>
</dbReference>
<comment type="caution">
    <text evidence="3">The sequence shown here is derived from an EMBL/GenBank/DDBJ whole genome shotgun (WGS) entry which is preliminary data.</text>
</comment>
<evidence type="ECO:0000256" key="2">
    <source>
        <dbReference type="PIRSR" id="PIRSR007531-2"/>
    </source>
</evidence>
<evidence type="ECO:0000313" key="3">
    <source>
        <dbReference type="EMBL" id="KAA1178177.1"/>
    </source>
</evidence>
<sequence>MAFSEASPPGHVVILNGAPRSGKSSIVEVIQAEFEGVWVNLGVDAYVRHMTPPRYRPGIGLRPGGERPDLEPLVQRFYAALYASIAAHSRMGLNVVAEFGHHDAYSQPLGILADCARLLAGLSALFIGVRCPLDVVMQRRLAEGPERQGTYVTVEAGMPIPTPVMAWQEQVHRPGIYDLEVDTSVNGPEDCAEQIRRLLAGGLHHPTAFERLASGT</sequence>
<name>A0A5B0VUB3_RHITR</name>
<dbReference type="SUPFAM" id="SSF52540">
    <property type="entry name" value="P-loop containing nucleoside triphosphate hydrolases"/>
    <property type="match status" value="1"/>
</dbReference>
<dbReference type="GO" id="GO:0016740">
    <property type="term" value="F:transferase activity"/>
    <property type="evidence" value="ECO:0007669"/>
    <property type="project" value="UniProtKB-KW"/>
</dbReference>
<dbReference type="EMBL" id="VNIP01000011">
    <property type="protein sequence ID" value="KAA1178177.1"/>
    <property type="molecule type" value="Genomic_DNA"/>
</dbReference>
<organism evidence="3 4">
    <name type="scientific">Rhizobium tropici</name>
    <dbReference type="NCBI Taxonomy" id="398"/>
    <lineage>
        <taxon>Bacteria</taxon>
        <taxon>Pseudomonadati</taxon>
        <taxon>Pseudomonadota</taxon>
        <taxon>Alphaproteobacteria</taxon>
        <taxon>Hyphomicrobiales</taxon>
        <taxon>Rhizobiaceae</taxon>
        <taxon>Rhizobium/Agrobacterium group</taxon>
        <taxon>Rhizobium</taxon>
    </lineage>
</organism>
<dbReference type="PIRSF" id="PIRSF007531">
    <property type="entry name" value="CPT"/>
    <property type="match status" value="1"/>
</dbReference>
<dbReference type="InterPro" id="IPR027417">
    <property type="entry name" value="P-loop_NTPase"/>
</dbReference>
<dbReference type="GO" id="GO:0005524">
    <property type="term" value="F:ATP binding"/>
    <property type="evidence" value="ECO:0007669"/>
    <property type="project" value="InterPro"/>
</dbReference>
<gene>
    <name evidence="3" type="ORF">FP026_23565</name>
</gene>
<dbReference type="OrthoDB" id="9811101at2"/>
<feature type="active site" evidence="1">
    <location>
        <position position="44"/>
    </location>
</feature>
<dbReference type="AlphaFoldDB" id="A0A5B0VUB3"/>
<reference evidence="3 4" key="1">
    <citation type="submission" date="2019-07" db="EMBL/GenBank/DDBJ databases">
        <title>The Draft Genome Sequence of Rhizobium tropici SARCC-755 Associated with Superior Nodulation on Pigeonpea (Cajanus cajan (L.) Millsp.).</title>
        <authorList>
            <person name="Bopape F.L."/>
            <person name="Hassen A.I."/>
            <person name="Swanevelder Z.H."/>
            <person name="Gwata E.T."/>
        </authorList>
    </citation>
    <scope>NUCLEOTIDE SEQUENCE [LARGE SCALE GENOMIC DNA]</scope>
    <source>
        <strain evidence="3 4">SARCC-755</strain>
    </source>
</reference>
<dbReference type="InterPro" id="IPR012853">
    <property type="entry name" value="CPT"/>
</dbReference>
<proteinExistence type="predicted"/>
<dbReference type="Gene3D" id="3.40.50.300">
    <property type="entry name" value="P-loop containing nucleotide triphosphate hydrolases"/>
    <property type="match status" value="1"/>
</dbReference>